<dbReference type="EMBL" id="RBKU01000001">
    <property type="protein sequence ID" value="RKR84827.1"/>
    <property type="molecule type" value="Genomic_DNA"/>
</dbReference>
<evidence type="ECO:0000313" key="2">
    <source>
        <dbReference type="Proteomes" id="UP000268007"/>
    </source>
</evidence>
<dbReference type="RefSeq" id="WP_121200718.1">
    <property type="nucleotide sequence ID" value="NZ_RBKU01000001.1"/>
</dbReference>
<protein>
    <submittedName>
        <fullName evidence="1">Uncharacterized protein</fullName>
    </submittedName>
</protein>
<reference evidence="1 2" key="1">
    <citation type="submission" date="2018-10" db="EMBL/GenBank/DDBJ databases">
        <title>Genomic Encyclopedia of Archaeal and Bacterial Type Strains, Phase II (KMG-II): from individual species to whole genera.</title>
        <authorList>
            <person name="Goeker M."/>
        </authorList>
    </citation>
    <scope>NUCLEOTIDE SEQUENCE [LARGE SCALE GENOMIC DNA]</scope>
    <source>
        <strain evidence="1 2">DSM 18602</strain>
    </source>
</reference>
<gene>
    <name evidence="1" type="ORF">BDD43_5080</name>
</gene>
<evidence type="ECO:0000313" key="1">
    <source>
        <dbReference type="EMBL" id="RKR84827.1"/>
    </source>
</evidence>
<organism evidence="1 2">
    <name type="scientific">Mucilaginibacter gracilis</name>
    <dbReference type="NCBI Taxonomy" id="423350"/>
    <lineage>
        <taxon>Bacteria</taxon>
        <taxon>Pseudomonadati</taxon>
        <taxon>Bacteroidota</taxon>
        <taxon>Sphingobacteriia</taxon>
        <taxon>Sphingobacteriales</taxon>
        <taxon>Sphingobacteriaceae</taxon>
        <taxon>Mucilaginibacter</taxon>
    </lineage>
</organism>
<dbReference type="OrthoDB" id="342114at2"/>
<comment type="caution">
    <text evidence="1">The sequence shown here is derived from an EMBL/GenBank/DDBJ whole genome shotgun (WGS) entry which is preliminary data.</text>
</comment>
<dbReference type="AlphaFoldDB" id="A0A495J7G7"/>
<keyword evidence="2" id="KW-1185">Reference proteome</keyword>
<sequence>MESPEIVKHTWQQLVERLTTRFNSEGYQVVQFQHHDQVFGSCYIIWSNNQEALRLTWDGKECWFLLEETMLPISAQSPWQEIIVMPFDPDEHDALYAKTLIDDIMDSLE</sequence>
<accession>A0A495J7G7</accession>
<proteinExistence type="predicted"/>
<dbReference type="Proteomes" id="UP000268007">
    <property type="component" value="Unassembled WGS sequence"/>
</dbReference>
<name>A0A495J7G7_9SPHI</name>